<protein>
    <recommendedName>
        <fullName evidence="3">CDP-Glycerol:Poly(Glycerophosphate) glycerophosphotransferase</fullName>
    </recommendedName>
</protein>
<dbReference type="AlphaFoldDB" id="A0A927YM39"/>
<organism evidence="1 2">
    <name type="scientific">Pseudobutyrivibrio ruminis</name>
    <dbReference type="NCBI Taxonomy" id="46206"/>
    <lineage>
        <taxon>Bacteria</taxon>
        <taxon>Bacillati</taxon>
        <taxon>Bacillota</taxon>
        <taxon>Clostridia</taxon>
        <taxon>Lachnospirales</taxon>
        <taxon>Lachnospiraceae</taxon>
        <taxon>Pseudobutyrivibrio</taxon>
    </lineage>
</organism>
<dbReference type="EMBL" id="SVER01000004">
    <property type="protein sequence ID" value="MBE5918617.1"/>
    <property type="molecule type" value="Genomic_DNA"/>
</dbReference>
<evidence type="ECO:0008006" key="3">
    <source>
        <dbReference type="Google" id="ProtNLM"/>
    </source>
</evidence>
<dbReference type="InterPro" id="IPR043148">
    <property type="entry name" value="TagF_C"/>
</dbReference>
<dbReference type="SUPFAM" id="SSF53756">
    <property type="entry name" value="UDP-Glycosyltransferase/glycogen phosphorylase"/>
    <property type="match status" value="1"/>
</dbReference>
<sequence length="473" mass="54927">MKGQNMKTPSIENFLEFERKYKCNSIRACGIPVWTLYRYEIHNTIKKHTVGREEGTQTPFSKKELISMALNAIKPLPRKKVDVLFVADGRRNKNIETGVYENIFFDEVSKQFNSLLVEHPDNHTHLQPNGMDNVFFTDRVAFKTNIAVKLANKFNTKKKREYTKAVIESYGSIFDAIKDTFGPDVKDELIEGFVERMYYYEITKAFCSKILDRVQPKLIMELCYYSMESFAYSALGKERGIPTAEYAHGFAFPTLTPMQFNPEDNVEVLPEHELIYSRTQEQIVHLPSDVKMHTVGFPFFEREREKYKSKYPKEKNTICFISTEREGIYISKIAADLADKLGNKYRIIYKLHPKEFGFYKERYPWLLDKKVDIIDTLDNHIFRYLAESNVTISTVSASVWESIGFSCGTILLDIGETGRNMEYLINGYGVPIVENAEQIIDILDNDKVVYVDPESIFEPDSMENICNFIKEFI</sequence>
<accession>A0A927YM39</accession>
<name>A0A927YM39_9FIRM</name>
<evidence type="ECO:0000313" key="2">
    <source>
        <dbReference type="Proteomes" id="UP000766246"/>
    </source>
</evidence>
<evidence type="ECO:0000313" key="1">
    <source>
        <dbReference type="EMBL" id="MBE5918617.1"/>
    </source>
</evidence>
<dbReference type="Gene3D" id="3.40.50.12580">
    <property type="match status" value="1"/>
</dbReference>
<dbReference type="Proteomes" id="UP000766246">
    <property type="component" value="Unassembled WGS sequence"/>
</dbReference>
<gene>
    <name evidence="1" type="ORF">E7272_02125</name>
</gene>
<comment type="caution">
    <text evidence="1">The sequence shown here is derived from an EMBL/GenBank/DDBJ whole genome shotgun (WGS) entry which is preliminary data.</text>
</comment>
<proteinExistence type="predicted"/>
<reference evidence="1" key="1">
    <citation type="submission" date="2019-04" db="EMBL/GenBank/DDBJ databases">
        <title>Evolution of Biomass-Degrading Anaerobic Consortia Revealed by Metagenomics.</title>
        <authorList>
            <person name="Peng X."/>
        </authorList>
    </citation>
    <scope>NUCLEOTIDE SEQUENCE</scope>
    <source>
        <strain evidence="1">SIG311</strain>
    </source>
</reference>